<dbReference type="Gene3D" id="2.60.40.1120">
    <property type="entry name" value="Carboxypeptidase-like, regulatory domain"/>
    <property type="match status" value="1"/>
</dbReference>
<evidence type="ECO:0000256" key="3">
    <source>
        <dbReference type="ARBA" id="ARBA00023237"/>
    </source>
</evidence>
<dbReference type="Pfam" id="PF13715">
    <property type="entry name" value="CarbopepD_reg_2"/>
    <property type="match status" value="1"/>
</dbReference>
<dbReference type="InterPro" id="IPR037066">
    <property type="entry name" value="Plug_dom_sf"/>
</dbReference>
<proteinExistence type="inferred from homology"/>
<dbReference type="InterPro" id="IPR011662">
    <property type="entry name" value="Secretin/TonB_short_N"/>
</dbReference>
<keyword evidence="3 4" id="KW-0998">Cell outer membrane</keyword>
<protein>
    <submittedName>
        <fullName evidence="7">TonB-dependent receptor</fullName>
    </submittedName>
</protein>
<dbReference type="InterPro" id="IPR039426">
    <property type="entry name" value="TonB-dep_rcpt-like"/>
</dbReference>
<keyword evidence="1 4" id="KW-0813">Transport</keyword>
<evidence type="ECO:0000313" key="8">
    <source>
        <dbReference type="Proteomes" id="UP001207918"/>
    </source>
</evidence>
<comment type="caution">
    <text evidence="7">The sequence shown here is derived from an EMBL/GenBank/DDBJ whole genome shotgun (WGS) entry which is preliminary data.</text>
</comment>
<accession>A0ABT3PL82</accession>
<dbReference type="RefSeq" id="WP_265764666.1">
    <property type="nucleotide sequence ID" value="NZ_JAGGJA010000002.1"/>
</dbReference>
<evidence type="ECO:0000259" key="6">
    <source>
        <dbReference type="SMART" id="SM00965"/>
    </source>
</evidence>
<feature type="domain" description="Secretin/TonB short N-terminal" evidence="6">
    <location>
        <begin position="105"/>
        <end position="157"/>
    </location>
</feature>
<dbReference type="PROSITE" id="PS52016">
    <property type="entry name" value="TONB_DEPENDENT_REC_3"/>
    <property type="match status" value="1"/>
</dbReference>
<dbReference type="Proteomes" id="UP001207918">
    <property type="component" value="Unassembled WGS sequence"/>
</dbReference>
<name>A0ABT3PL82_9BACT</name>
<keyword evidence="4 5" id="KW-0812">Transmembrane</keyword>
<evidence type="ECO:0000313" key="7">
    <source>
        <dbReference type="EMBL" id="MCW9705969.1"/>
    </source>
</evidence>
<keyword evidence="7" id="KW-0675">Receptor</keyword>
<organism evidence="7 8">
    <name type="scientific">Fodinibius salsisoli</name>
    <dbReference type="NCBI Taxonomy" id="2820877"/>
    <lineage>
        <taxon>Bacteria</taxon>
        <taxon>Pseudomonadati</taxon>
        <taxon>Balneolota</taxon>
        <taxon>Balneolia</taxon>
        <taxon>Balneolales</taxon>
        <taxon>Balneolaceae</taxon>
        <taxon>Fodinibius</taxon>
    </lineage>
</organism>
<keyword evidence="5" id="KW-1133">Transmembrane helix</keyword>
<keyword evidence="4" id="KW-1134">Transmembrane beta strand</keyword>
<keyword evidence="2 4" id="KW-0472">Membrane</keyword>
<dbReference type="SUPFAM" id="SSF49464">
    <property type="entry name" value="Carboxypeptidase regulatory domain-like"/>
    <property type="match status" value="1"/>
</dbReference>
<comment type="similarity">
    <text evidence="4">Belongs to the TonB-dependent receptor family.</text>
</comment>
<dbReference type="InterPro" id="IPR012910">
    <property type="entry name" value="Plug_dom"/>
</dbReference>
<dbReference type="Pfam" id="PF07660">
    <property type="entry name" value="STN"/>
    <property type="match status" value="1"/>
</dbReference>
<dbReference type="InterPro" id="IPR008969">
    <property type="entry name" value="CarboxyPept-like_regulatory"/>
</dbReference>
<sequence length="1183" mass="131950">MDEQTVKSSGLDMTDKEQRTDLYRISIQIILVWMAVCVLVLSAQGQERQEGELPVASAGSIELMFDEQVTSDIDHESVLNNTISLHLNEVSVLEGIKKIASKADLKLSYNTQLTSLDKKVTLEMEDGTIEDALWKVLRGTNLRFAVSANGQLVLINRQSKLQVSVTQEQVAGTVTDSQSGETLPAVNVSVKGTTTGISTDSEGRFELTVPSLQDTLMFSFVGYQTKEEPINGRTKVNVALEPKVVEGDEVVVTAFGEEERREDVVGAVTSVSANELAEVPTSNLTTTLAGRASGIISYQRSGEPGQDNAQFFVRGVTSFGYKKDPLILIDGIESSSTDLARLQPDNIENFSILKDATSTAVYGSRAANGVILVRTKEGRPGSTQVDFRLENSISMPTEEIQFADPVQYMRLNNEAVATRDPLGVRPYSLRKIDKTEAGANPYLYPATNWKDDLFKDHTMNQRLHLDISGGGDVANYYVAGAVNQDNGVLKVDPINNYNSNIDLKSYSLRTNVDVKLSENTQLDTKLSGSFDDYTGPLKSGTEIYEMVARSNPVRFPAVYPKTENTQYVNHILYGNYEAEGGGFMTNPYAEMVKGYRNYSRTNLNAQFGIKHNFSFIKNLTLDARVFVSRYSYFEIQRSTTPYWYEASPALGGSRQSFNLNLLNEDEGNPSLRYNPESKQVSSDFKLQSKLRYSNTLAEKHSIGGLLVFRMRNELEGSPTDLQTSLPQRNLGISGSATYNYDSRYYATFNFGYNGSERFDKSHRFGFFPSLGLSWNISNENFWEPLSKAITNLKIRATYGLVGNDAIGNPSDRFLYLSNVNIRDNSQGYTFGRERNESLPGVSISRYGNSAITWEEGTKIDVGIRLGLFDQFELEADYFEENRNNILMSRESIPTSMGLSATPQANIGAAKSHGFDASLNYSKFLSRDFYVKLRGNFTYATNKYTKYEENDYSDTPWKSRIGNPIDQVYGYIAERLFVDDNEAANSPEQSFGEYGGGDIKYRDVNGDGRITKLDQVPLGYPTTPEIVYGFGFSLGYKSFDLSAFFQGSARSSFWINASGTAPFVGGNQLLKAYADDHWSREDQDVYALWPRLSANNSAGNENNFQRSTWFMRDGSFLRLKQLELGYNLPLELTESLSMRNLRVYLTGSNLLTFSKFKLWDPEMAGNGLGYPVQRVFSAGIKASF</sequence>
<gene>
    <name evidence="7" type="ORF">J6I44_03860</name>
</gene>
<dbReference type="InterPro" id="IPR023996">
    <property type="entry name" value="TonB-dep_OMP_SusC/RagA"/>
</dbReference>
<comment type="subcellular location">
    <subcellularLocation>
        <location evidence="4">Cell outer membrane</location>
        <topology evidence="4">Multi-pass membrane protein</topology>
    </subcellularLocation>
</comment>
<dbReference type="EMBL" id="JAGGJA010000002">
    <property type="protein sequence ID" value="MCW9705969.1"/>
    <property type="molecule type" value="Genomic_DNA"/>
</dbReference>
<dbReference type="Pfam" id="PF07715">
    <property type="entry name" value="Plug"/>
    <property type="match status" value="1"/>
</dbReference>
<dbReference type="InterPro" id="IPR023997">
    <property type="entry name" value="TonB-dep_OMP_SusC/RagA_CS"/>
</dbReference>
<dbReference type="SUPFAM" id="SSF56935">
    <property type="entry name" value="Porins"/>
    <property type="match status" value="1"/>
</dbReference>
<dbReference type="Gene3D" id="2.170.130.10">
    <property type="entry name" value="TonB-dependent receptor, plug domain"/>
    <property type="match status" value="1"/>
</dbReference>
<evidence type="ECO:0000256" key="1">
    <source>
        <dbReference type="ARBA" id="ARBA00022448"/>
    </source>
</evidence>
<evidence type="ECO:0000256" key="5">
    <source>
        <dbReference type="SAM" id="Phobius"/>
    </source>
</evidence>
<reference evidence="7 8" key="1">
    <citation type="submission" date="2021-03" db="EMBL/GenBank/DDBJ databases">
        <title>Aliifodinibius sp. nov., a new bacterium isolated from saline soil.</title>
        <authorList>
            <person name="Galisteo C."/>
            <person name="De La Haba R."/>
            <person name="Sanchez-Porro C."/>
            <person name="Ventosa A."/>
        </authorList>
    </citation>
    <scope>NUCLEOTIDE SEQUENCE [LARGE SCALE GENOMIC DNA]</scope>
    <source>
        <strain evidence="7 8">1BSP15-2V2</strain>
    </source>
</reference>
<evidence type="ECO:0000256" key="2">
    <source>
        <dbReference type="ARBA" id="ARBA00023136"/>
    </source>
</evidence>
<keyword evidence="8" id="KW-1185">Reference proteome</keyword>
<dbReference type="NCBIfam" id="TIGR04056">
    <property type="entry name" value="OMP_RagA_SusC"/>
    <property type="match status" value="1"/>
</dbReference>
<evidence type="ECO:0000256" key="4">
    <source>
        <dbReference type="PROSITE-ProRule" id="PRU01360"/>
    </source>
</evidence>
<feature type="transmembrane region" description="Helical" evidence="5">
    <location>
        <begin position="21"/>
        <end position="41"/>
    </location>
</feature>
<dbReference type="NCBIfam" id="TIGR04057">
    <property type="entry name" value="SusC_RagA_signa"/>
    <property type="match status" value="1"/>
</dbReference>
<dbReference type="SMART" id="SM00965">
    <property type="entry name" value="STN"/>
    <property type="match status" value="1"/>
</dbReference>